<dbReference type="EMBL" id="JBGEHV010000013">
    <property type="protein sequence ID" value="MEY8039640.1"/>
    <property type="molecule type" value="Genomic_DNA"/>
</dbReference>
<dbReference type="Proteomes" id="UP001564626">
    <property type="component" value="Unassembled WGS sequence"/>
</dbReference>
<proteinExistence type="predicted"/>
<evidence type="ECO:0008006" key="4">
    <source>
        <dbReference type="Google" id="ProtNLM"/>
    </source>
</evidence>
<accession>A0ABV4CEX2</accession>
<feature type="compositionally biased region" description="Pro residues" evidence="1">
    <location>
        <begin position="11"/>
        <end position="24"/>
    </location>
</feature>
<evidence type="ECO:0000313" key="3">
    <source>
        <dbReference type="Proteomes" id="UP001564626"/>
    </source>
</evidence>
<evidence type="ECO:0000256" key="1">
    <source>
        <dbReference type="SAM" id="MobiDB-lite"/>
    </source>
</evidence>
<name>A0ABV4CEX2_9PSEU</name>
<reference evidence="2 3" key="1">
    <citation type="submission" date="2024-08" db="EMBL/GenBank/DDBJ databases">
        <title>Genome mining of Saccharopolyspora cebuensis PGLac3 from Nigerian medicinal plant.</title>
        <authorList>
            <person name="Ezeobiora C.E."/>
            <person name="Igbokwe N.H."/>
            <person name="Amin D.H."/>
            <person name="Mendie U.E."/>
        </authorList>
    </citation>
    <scope>NUCLEOTIDE SEQUENCE [LARGE SCALE GENOMIC DNA]</scope>
    <source>
        <strain evidence="2 3">PGLac3</strain>
    </source>
</reference>
<sequence length="224" mass="23987">MTNELAMNGSPLPPGTPDPPPRLPPGRHGAVLRSAAVAALGVDEVLAGLDDGRWVELWKGVLVPAERVDAPITRGSAALLRAGPEAVLSGLTALAAHGCAPPGRVVHLTLPYGHDLRRGKDLVLHHRAIRETEVVELDGLRVEALDVALAEQLCRGPGRLVLDCLERAMREVGASAERFRESVRHRLNRRNDRRGTRRALELLDLAWTAPPVLVQGPIAGAGAR</sequence>
<organism evidence="2 3">
    <name type="scientific">Saccharopolyspora cebuensis</name>
    <dbReference type="NCBI Taxonomy" id="418759"/>
    <lineage>
        <taxon>Bacteria</taxon>
        <taxon>Bacillati</taxon>
        <taxon>Actinomycetota</taxon>
        <taxon>Actinomycetes</taxon>
        <taxon>Pseudonocardiales</taxon>
        <taxon>Pseudonocardiaceae</taxon>
        <taxon>Saccharopolyspora</taxon>
    </lineage>
</organism>
<gene>
    <name evidence="2" type="ORF">AB8O55_09555</name>
</gene>
<comment type="caution">
    <text evidence="2">The sequence shown here is derived from an EMBL/GenBank/DDBJ whole genome shotgun (WGS) entry which is preliminary data.</text>
</comment>
<evidence type="ECO:0000313" key="2">
    <source>
        <dbReference type="EMBL" id="MEY8039640.1"/>
    </source>
</evidence>
<keyword evidence="3" id="KW-1185">Reference proteome</keyword>
<dbReference type="RefSeq" id="WP_345358457.1">
    <property type="nucleotide sequence ID" value="NZ_BAABII010000003.1"/>
</dbReference>
<protein>
    <recommendedName>
        <fullName evidence="4">Transcriptional regulator, AbiEi antitoxin, Type IV TA system</fullName>
    </recommendedName>
</protein>
<feature type="region of interest" description="Disordered" evidence="1">
    <location>
        <begin position="1"/>
        <end position="27"/>
    </location>
</feature>